<protein>
    <submittedName>
        <fullName evidence="2">Uncharacterized protein</fullName>
    </submittedName>
</protein>
<sequence length="130" mass="14560">MEQRLNGWVGATAVDPRENPPTSGIARRDSHVRNSRGDSTGNRTRFALVERSSLAEPRRANVQAKQSGTRESTWKIMRVPMTRVVRTPFDDHVVSRLQQSSLVVTSNPSCKWTQKINDVQCVADVGEVNM</sequence>
<dbReference type="EMBL" id="JARBHB010000001">
    <property type="protein sequence ID" value="KAJ8897376.1"/>
    <property type="molecule type" value="Genomic_DNA"/>
</dbReference>
<proteinExistence type="predicted"/>
<comment type="caution">
    <text evidence="2">The sequence shown here is derived from an EMBL/GenBank/DDBJ whole genome shotgun (WGS) entry which is preliminary data.</text>
</comment>
<reference evidence="2 3" key="1">
    <citation type="submission" date="2023-02" db="EMBL/GenBank/DDBJ databases">
        <title>LHISI_Scaffold_Assembly.</title>
        <authorList>
            <person name="Stuart O.P."/>
            <person name="Cleave R."/>
            <person name="Magrath M.J.L."/>
            <person name="Mikheyev A.S."/>
        </authorList>
    </citation>
    <scope>NUCLEOTIDE SEQUENCE [LARGE SCALE GENOMIC DNA]</scope>
    <source>
        <strain evidence="2">Daus_M_001</strain>
        <tissue evidence="2">Leg muscle</tissue>
    </source>
</reference>
<gene>
    <name evidence="2" type="ORF">PR048_002722</name>
</gene>
<feature type="region of interest" description="Disordered" evidence="1">
    <location>
        <begin position="1"/>
        <end position="44"/>
    </location>
</feature>
<feature type="compositionally biased region" description="Basic and acidic residues" evidence="1">
    <location>
        <begin position="26"/>
        <end position="36"/>
    </location>
</feature>
<evidence type="ECO:0000313" key="2">
    <source>
        <dbReference type="EMBL" id="KAJ8897376.1"/>
    </source>
</evidence>
<accession>A0ABQ9IL01</accession>
<name>A0ABQ9IL01_9NEOP</name>
<evidence type="ECO:0000313" key="3">
    <source>
        <dbReference type="Proteomes" id="UP001159363"/>
    </source>
</evidence>
<keyword evidence="3" id="KW-1185">Reference proteome</keyword>
<evidence type="ECO:0000256" key="1">
    <source>
        <dbReference type="SAM" id="MobiDB-lite"/>
    </source>
</evidence>
<organism evidence="2 3">
    <name type="scientific">Dryococelus australis</name>
    <dbReference type="NCBI Taxonomy" id="614101"/>
    <lineage>
        <taxon>Eukaryota</taxon>
        <taxon>Metazoa</taxon>
        <taxon>Ecdysozoa</taxon>
        <taxon>Arthropoda</taxon>
        <taxon>Hexapoda</taxon>
        <taxon>Insecta</taxon>
        <taxon>Pterygota</taxon>
        <taxon>Neoptera</taxon>
        <taxon>Polyneoptera</taxon>
        <taxon>Phasmatodea</taxon>
        <taxon>Verophasmatodea</taxon>
        <taxon>Anareolatae</taxon>
        <taxon>Phasmatidae</taxon>
        <taxon>Eurycanthinae</taxon>
        <taxon>Dryococelus</taxon>
    </lineage>
</organism>
<dbReference type="Proteomes" id="UP001159363">
    <property type="component" value="Chromosome 1"/>
</dbReference>